<dbReference type="InterPro" id="IPR003439">
    <property type="entry name" value="ABC_transporter-like_ATP-bd"/>
</dbReference>
<accession>A0A940PB30</accession>
<dbReference type="EMBL" id="JAEEGA010000012">
    <property type="protein sequence ID" value="MBP1042886.1"/>
    <property type="molecule type" value="Genomic_DNA"/>
</dbReference>
<feature type="domain" description="LysM" evidence="4">
    <location>
        <begin position="439"/>
        <end position="482"/>
    </location>
</feature>
<dbReference type="InterPro" id="IPR027417">
    <property type="entry name" value="P-loop_NTPase"/>
</dbReference>
<dbReference type="InterPro" id="IPR050683">
    <property type="entry name" value="Bact_Polysacc_Export_ATP-bd"/>
</dbReference>
<dbReference type="SUPFAM" id="SSF54106">
    <property type="entry name" value="LysM domain"/>
    <property type="match status" value="3"/>
</dbReference>
<dbReference type="Proteomes" id="UP000674938">
    <property type="component" value="Unassembled WGS sequence"/>
</dbReference>
<dbReference type="Pfam" id="PF01476">
    <property type="entry name" value="LysM"/>
    <property type="match status" value="3"/>
</dbReference>
<feature type="compositionally biased region" description="Acidic residues" evidence="1">
    <location>
        <begin position="281"/>
        <end position="293"/>
    </location>
</feature>
<evidence type="ECO:0000256" key="2">
    <source>
        <dbReference type="SAM" id="Phobius"/>
    </source>
</evidence>
<feature type="domain" description="ABC transporter" evidence="3">
    <location>
        <begin position="17"/>
        <end position="236"/>
    </location>
</feature>
<keyword evidence="2" id="KW-0812">Transmembrane</keyword>
<dbReference type="PROSITE" id="PS50893">
    <property type="entry name" value="ABC_TRANSPORTER_2"/>
    <property type="match status" value="1"/>
</dbReference>
<gene>
    <name evidence="5" type="ORF">I6N95_17865</name>
</gene>
<evidence type="ECO:0000259" key="4">
    <source>
        <dbReference type="PROSITE" id="PS51782"/>
    </source>
</evidence>
<dbReference type="PROSITE" id="PS51782">
    <property type="entry name" value="LYSM"/>
    <property type="match status" value="3"/>
</dbReference>
<evidence type="ECO:0000259" key="3">
    <source>
        <dbReference type="PROSITE" id="PS50893"/>
    </source>
</evidence>
<organism evidence="5 6">
    <name type="scientific">Vagococcus allomyrinae</name>
    <dbReference type="NCBI Taxonomy" id="2794353"/>
    <lineage>
        <taxon>Bacteria</taxon>
        <taxon>Bacillati</taxon>
        <taxon>Bacillota</taxon>
        <taxon>Bacilli</taxon>
        <taxon>Lactobacillales</taxon>
        <taxon>Enterococcaceae</taxon>
        <taxon>Vagococcus</taxon>
    </lineage>
</organism>
<dbReference type="Pfam" id="PF00005">
    <property type="entry name" value="ABC_tran"/>
    <property type="match status" value="1"/>
</dbReference>
<feature type="domain" description="LysM" evidence="4">
    <location>
        <begin position="378"/>
        <end position="421"/>
    </location>
</feature>
<evidence type="ECO:0000313" key="5">
    <source>
        <dbReference type="EMBL" id="MBP1042886.1"/>
    </source>
</evidence>
<dbReference type="RefSeq" id="WP_209530542.1">
    <property type="nucleotide sequence ID" value="NZ_JAEEGA010000012.1"/>
</dbReference>
<keyword evidence="6" id="KW-1185">Reference proteome</keyword>
<dbReference type="AlphaFoldDB" id="A0A940PB30"/>
<keyword evidence="2" id="KW-1133">Transmembrane helix</keyword>
<dbReference type="PANTHER" id="PTHR46743">
    <property type="entry name" value="TEICHOIC ACIDS EXPORT ATP-BINDING PROTEIN TAGH"/>
    <property type="match status" value="1"/>
</dbReference>
<dbReference type="SUPFAM" id="SSF52540">
    <property type="entry name" value="P-loop containing nucleoside triphosphate hydrolases"/>
    <property type="match status" value="1"/>
</dbReference>
<dbReference type="GO" id="GO:0005524">
    <property type="term" value="F:ATP binding"/>
    <property type="evidence" value="ECO:0007669"/>
    <property type="project" value="InterPro"/>
</dbReference>
<name>A0A940PB30_9ENTE</name>
<sequence>MTREKWKVIGLSHYYTVKQLRPQRKGTRQLLALDRVSFSQSYGEIVGVIGGKGSGKSTLGAILLGKKPSEGLISGNSETGKALVLPDHRYDERTGESYTRQQLTKWGIPKKKIGETMEQILSFSELGGQFGVKMKHYSLSEKSQLAISLLLHVAPTVIYIDESLLQVKEHFYIKVFLFLEKLKELGSSIWIETEQVKRIETYCDRLIWLEFGQLKQHGNVTDVLTAYYDYYFQIKRLSLKEQQEFWEEGYQGQIEENLIEEPPETIEQSKVVALSQVEQEPVSEEPIEVEDQADTPVSESPSRRQRQPAKSNYNWLISLGLLGGLMGLAFFVLYPRLKATTQPILPQTGPVSSLNSHDSTVSATSETLPVSLAEELPGTYRVKAGESLSDIAQALGLSLADLQKWNQLTDYQIQPNQVLVTVPPIETVQEEPTIALASFNHIVKDGESLATIAETYQISLADLQAANQLTELTIYAGSQLSLPATAKAPEPEPARVPSKEIEPVSPSAEHVVAAGDTLYSIARKYGVDVMAIQQANHLQTEQLSLGQVLHLP</sequence>
<dbReference type="SMART" id="SM00257">
    <property type="entry name" value="LysM"/>
    <property type="match status" value="3"/>
</dbReference>
<dbReference type="GO" id="GO:0016887">
    <property type="term" value="F:ATP hydrolysis activity"/>
    <property type="evidence" value="ECO:0007669"/>
    <property type="project" value="InterPro"/>
</dbReference>
<feature type="region of interest" description="Disordered" evidence="1">
    <location>
        <begin position="280"/>
        <end position="306"/>
    </location>
</feature>
<dbReference type="CDD" id="cd00118">
    <property type="entry name" value="LysM"/>
    <property type="match status" value="3"/>
</dbReference>
<comment type="caution">
    <text evidence="5">The sequence shown here is derived from an EMBL/GenBank/DDBJ whole genome shotgun (WGS) entry which is preliminary data.</text>
</comment>
<protein>
    <submittedName>
        <fullName evidence="5">LysM peptidoglycan-binding domain-containing protein</fullName>
    </submittedName>
</protein>
<feature type="transmembrane region" description="Helical" evidence="2">
    <location>
        <begin position="313"/>
        <end position="334"/>
    </location>
</feature>
<dbReference type="Gene3D" id="3.10.350.10">
    <property type="entry name" value="LysM domain"/>
    <property type="match status" value="3"/>
</dbReference>
<dbReference type="Gene3D" id="3.40.50.300">
    <property type="entry name" value="P-loop containing nucleotide triphosphate hydrolases"/>
    <property type="match status" value="1"/>
</dbReference>
<keyword evidence="2" id="KW-0472">Membrane</keyword>
<dbReference type="PANTHER" id="PTHR46743:SF2">
    <property type="entry name" value="TEICHOIC ACIDS EXPORT ATP-BINDING PROTEIN TAGH"/>
    <property type="match status" value="1"/>
</dbReference>
<evidence type="ECO:0000256" key="1">
    <source>
        <dbReference type="SAM" id="MobiDB-lite"/>
    </source>
</evidence>
<proteinExistence type="predicted"/>
<feature type="domain" description="LysM" evidence="4">
    <location>
        <begin position="508"/>
        <end position="551"/>
    </location>
</feature>
<dbReference type="InterPro" id="IPR036779">
    <property type="entry name" value="LysM_dom_sf"/>
</dbReference>
<evidence type="ECO:0000313" key="6">
    <source>
        <dbReference type="Proteomes" id="UP000674938"/>
    </source>
</evidence>
<reference evidence="5" key="1">
    <citation type="submission" date="2020-12" db="EMBL/GenBank/DDBJ databases">
        <title>Vagococcus allomyrinae sp. nov. and Enterococcus lavae sp. nov., isolated from the larvae of Allomyrina dichotoma.</title>
        <authorList>
            <person name="Lee S.D."/>
        </authorList>
    </citation>
    <scope>NUCLEOTIDE SEQUENCE</scope>
    <source>
        <strain evidence="5">BWB3-3</strain>
    </source>
</reference>
<dbReference type="InterPro" id="IPR018392">
    <property type="entry name" value="LysM"/>
</dbReference>